<keyword evidence="6" id="KW-1185">Reference proteome</keyword>
<keyword evidence="2" id="KW-0813">Transport</keyword>
<dbReference type="PANTHER" id="PTHR30061:SF50">
    <property type="entry name" value="MALTOSE_MALTODEXTRIN-BINDING PERIPLASMIC PROTEIN"/>
    <property type="match status" value="1"/>
</dbReference>
<comment type="similarity">
    <text evidence="1">Belongs to the bacterial solute-binding protein 1 family.</text>
</comment>
<organism evidence="5 6">
    <name type="scientific">Streptomyces lannensis</name>
    <dbReference type="NCBI Taxonomy" id="766498"/>
    <lineage>
        <taxon>Bacteria</taxon>
        <taxon>Bacillati</taxon>
        <taxon>Actinomycetota</taxon>
        <taxon>Actinomycetes</taxon>
        <taxon>Kitasatosporales</taxon>
        <taxon>Streptomycetaceae</taxon>
        <taxon>Streptomyces</taxon>
    </lineage>
</organism>
<gene>
    <name evidence="5" type="ORF">GCM10022207_87450</name>
</gene>
<dbReference type="PROSITE" id="PS51257">
    <property type="entry name" value="PROKAR_LIPOPROTEIN"/>
    <property type="match status" value="1"/>
</dbReference>
<keyword evidence="3 4" id="KW-0732">Signal</keyword>
<dbReference type="SUPFAM" id="SSF53850">
    <property type="entry name" value="Periplasmic binding protein-like II"/>
    <property type="match status" value="1"/>
</dbReference>
<proteinExistence type="inferred from homology"/>
<dbReference type="RefSeq" id="WP_345554308.1">
    <property type="nucleotide sequence ID" value="NZ_BAAAZA010000057.1"/>
</dbReference>
<dbReference type="Gene3D" id="3.40.190.10">
    <property type="entry name" value="Periplasmic binding protein-like II"/>
    <property type="match status" value="1"/>
</dbReference>
<evidence type="ECO:0000313" key="5">
    <source>
        <dbReference type="EMBL" id="GAA3904643.1"/>
    </source>
</evidence>
<dbReference type="Proteomes" id="UP001501563">
    <property type="component" value="Unassembled WGS sequence"/>
</dbReference>
<protein>
    <recommendedName>
        <fullName evidence="7">ABC transporter substrate-binding protein</fullName>
    </recommendedName>
</protein>
<dbReference type="EMBL" id="BAAAZA010000057">
    <property type="protein sequence ID" value="GAA3904643.1"/>
    <property type="molecule type" value="Genomic_DNA"/>
</dbReference>
<feature type="chain" id="PRO_5046220709" description="ABC transporter substrate-binding protein" evidence="4">
    <location>
        <begin position="18"/>
        <end position="413"/>
    </location>
</feature>
<dbReference type="InterPro" id="IPR006059">
    <property type="entry name" value="SBP"/>
</dbReference>
<feature type="signal peptide" evidence="4">
    <location>
        <begin position="1"/>
        <end position="17"/>
    </location>
</feature>
<dbReference type="Pfam" id="PF13416">
    <property type="entry name" value="SBP_bac_8"/>
    <property type="match status" value="1"/>
</dbReference>
<reference evidence="6" key="1">
    <citation type="journal article" date="2019" name="Int. J. Syst. Evol. Microbiol.">
        <title>The Global Catalogue of Microorganisms (GCM) 10K type strain sequencing project: providing services to taxonomists for standard genome sequencing and annotation.</title>
        <authorList>
            <consortium name="The Broad Institute Genomics Platform"/>
            <consortium name="The Broad Institute Genome Sequencing Center for Infectious Disease"/>
            <person name="Wu L."/>
            <person name="Ma J."/>
        </authorList>
    </citation>
    <scope>NUCLEOTIDE SEQUENCE [LARGE SCALE GENOMIC DNA]</scope>
    <source>
        <strain evidence="6">JCM 16578</strain>
    </source>
</reference>
<evidence type="ECO:0000313" key="6">
    <source>
        <dbReference type="Proteomes" id="UP001501563"/>
    </source>
</evidence>
<evidence type="ECO:0000256" key="3">
    <source>
        <dbReference type="ARBA" id="ARBA00022729"/>
    </source>
</evidence>
<comment type="caution">
    <text evidence="5">The sequence shown here is derived from an EMBL/GenBank/DDBJ whole genome shotgun (WGS) entry which is preliminary data.</text>
</comment>
<evidence type="ECO:0000256" key="2">
    <source>
        <dbReference type="ARBA" id="ARBA00022448"/>
    </source>
</evidence>
<name>A0ABP7LM42_9ACTN</name>
<evidence type="ECO:0000256" key="4">
    <source>
        <dbReference type="SAM" id="SignalP"/>
    </source>
</evidence>
<accession>A0ABP7LM42</accession>
<dbReference type="PANTHER" id="PTHR30061">
    <property type="entry name" value="MALTOSE-BINDING PERIPLASMIC PROTEIN"/>
    <property type="match status" value="1"/>
</dbReference>
<evidence type="ECO:0000256" key="1">
    <source>
        <dbReference type="ARBA" id="ARBA00008520"/>
    </source>
</evidence>
<sequence length="413" mass="43677">MTTRTAAAILTCAALLAATGCSSNFGSGSKTKQDTGSRQKLTVLIATSGDAETNSVKEAAAAYAKQSGNSVTVEVAKDMNQQLAQSFAGHKPPDVFYVNSDQFANYAKAGSLYAYGDRIKDADDFSAQLRSSFSYDGKLVCLPKDTSTLALAVNTDLWKKAGLTENDYPTTWAELKAVAGKLTKGGVTGLVTTNEYQRLGVFMKQAGGWVTNPDQSKMTSDSPQNAEGLGFVQSLLKSGALKYAQQVDTSWGGEALGKGKAAMTIEGNWLSGAMKLDYPNVKYKMVELPAGPSGKGTLAFSTCWGVAAESAHRTAAVDLVKYLSSAKQQLTFADAFGVTPSRTSTLDTYARQEPDAKAWVDSAAYAQGPVTIAGFDKVLSQFNTDLQTLSTTDPKTILAALQRNGEQALTKGN</sequence>
<evidence type="ECO:0008006" key="7">
    <source>
        <dbReference type="Google" id="ProtNLM"/>
    </source>
</evidence>